<dbReference type="InterPro" id="IPR020904">
    <property type="entry name" value="Sc_DH/Rdtase_CS"/>
</dbReference>
<dbReference type="InterPro" id="IPR002347">
    <property type="entry name" value="SDR_fam"/>
</dbReference>
<sequence>MRARRPAGAASAPREVGSVRPYVVDGGTAVVTGAAGGIGEALARALAARGSHLALLDRDAERLEGVASALRAAHPLLGVRTYVVDLADRAATARALDAVRADHPRVTLVVSNAGVALGGLFRHLTLEEFWWVVEVNLRATVQVVSALLPALREQPGSHVVTVASIFGVVAPPGQSAYATSKFAVRGFTEALRAELRPDGVGVTCVMPGGVRTRIAQDARGAASLSAEDVAAGRASFQRLLTMDPADVAEQVLDAVERRRPRLLVGWSAKLPALLERLVPGASTRVLGLLARSSAPGRRLLRGR</sequence>
<feature type="domain" description="Ketoreductase" evidence="4">
    <location>
        <begin position="27"/>
        <end position="211"/>
    </location>
</feature>
<dbReference type="CDD" id="cd05233">
    <property type="entry name" value="SDR_c"/>
    <property type="match status" value="1"/>
</dbReference>
<evidence type="ECO:0000313" key="6">
    <source>
        <dbReference type="Proteomes" id="UP000555552"/>
    </source>
</evidence>
<evidence type="ECO:0000256" key="1">
    <source>
        <dbReference type="ARBA" id="ARBA00006484"/>
    </source>
</evidence>
<dbReference type="PANTHER" id="PTHR44196">
    <property type="entry name" value="DEHYDROGENASE/REDUCTASE SDR FAMILY MEMBER 7B"/>
    <property type="match status" value="1"/>
</dbReference>
<dbReference type="GO" id="GO:0016020">
    <property type="term" value="C:membrane"/>
    <property type="evidence" value="ECO:0007669"/>
    <property type="project" value="TreeGrafter"/>
</dbReference>
<reference evidence="5 6" key="1">
    <citation type="submission" date="2020-05" db="EMBL/GenBank/DDBJ databases">
        <title>MicrobeNet Type strains.</title>
        <authorList>
            <person name="Nicholson A.C."/>
        </authorList>
    </citation>
    <scope>NUCLEOTIDE SEQUENCE [LARGE SCALE GENOMIC DNA]</scope>
    <source>
        <strain evidence="5 6">JCM 14547</strain>
    </source>
</reference>
<evidence type="ECO:0000259" key="4">
    <source>
        <dbReference type="SMART" id="SM00822"/>
    </source>
</evidence>
<evidence type="ECO:0000313" key="5">
    <source>
        <dbReference type="EMBL" id="NNH21916.1"/>
    </source>
</evidence>
<comment type="caution">
    <text evidence="5">The sequence shown here is derived from an EMBL/GenBank/DDBJ whole genome shotgun (WGS) entry which is preliminary data.</text>
</comment>
<dbReference type="PROSITE" id="PS00061">
    <property type="entry name" value="ADH_SHORT"/>
    <property type="match status" value="1"/>
</dbReference>
<evidence type="ECO:0000256" key="3">
    <source>
        <dbReference type="RuleBase" id="RU000363"/>
    </source>
</evidence>
<name>A0A849BQV0_9ACTN</name>
<comment type="similarity">
    <text evidence="1 3">Belongs to the short-chain dehydrogenases/reductases (SDR) family.</text>
</comment>
<evidence type="ECO:0000256" key="2">
    <source>
        <dbReference type="ARBA" id="ARBA00023002"/>
    </source>
</evidence>
<proteinExistence type="inferred from homology"/>
<dbReference type="InterPro" id="IPR036291">
    <property type="entry name" value="NAD(P)-bd_dom_sf"/>
</dbReference>
<organism evidence="5 6">
    <name type="scientific">Pseudokineococcus marinus</name>
    <dbReference type="NCBI Taxonomy" id="351215"/>
    <lineage>
        <taxon>Bacteria</taxon>
        <taxon>Bacillati</taxon>
        <taxon>Actinomycetota</taxon>
        <taxon>Actinomycetes</taxon>
        <taxon>Kineosporiales</taxon>
        <taxon>Kineosporiaceae</taxon>
        <taxon>Pseudokineococcus</taxon>
    </lineage>
</organism>
<dbReference type="Pfam" id="PF00106">
    <property type="entry name" value="adh_short"/>
    <property type="match status" value="1"/>
</dbReference>
<dbReference type="EMBL" id="JABEMA010000012">
    <property type="protein sequence ID" value="NNH21916.1"/>
    <property type="molecule type" value="Genomic_DNA"/>
</dbReference>
<dbReference type="SUPFAM" id="SSF51735">
    <property type="entry name" value="NAD(P)-binding Rossmann-fold domains"/>
    <property type="match status" value="1"/>
</dbReference>
<dbReference type="Gene3D" id="3.40.50.720">
    <property type="entry name" value="NAD(P)-binding Rossmann-like Domain"/>
    <property type="match status" value="1"/>
</dbReference>
<gene>
    <name evidence="5" type="ORF">HLB09_02200</name>
</gene>
<dbReference type="InterPro" id="IPR057326">
    <property type="entry name" value="KR_dom"/>
</dbReference>
<dbReference type="GO" id="GO:0016491">
    <property type="term" value="F:oxidoreductase activity"/>
    <property type="evidence" value="ECO:0007669"/>
    <property type="project" value="UniProtKB-KW"/>
</dbReference>
<keyword evidence="2" id="KW-0560">Oxidoreductase</keyword>
<accession>A0A849BQV0</accession>
<dbReference type="PRINTS" id="PR00080">
    <property type="entry name" value="SDRFAMILY"/>
</dbReference>
<protein>
    <submittedName>
        <fullName evidence="5">SDR family oxidoreductase</fullName>
    </submittedName>
</protein>
<dbReference type="PANTHER" id="PTHR44196:SF1">
    <property type="entry name" value="DEHYDROGENASE_REDUCTASE SDR FAMILY MEMBER 7B"/>
    <property type="match status" value="1"/>
</dbReference>
<keyword evidence="6" id="KW-1185">Reference proteome</keyword>
<dbReference type="AlphaFoldDB" id="A0A849BQV0"/>
<dbReference type="Proteomes" id="UP000555552">
    <property type="component" value="Unassembled WGS sequence"/>
</dbReference>
<dbReference type="SMART" id="SM00822">
    <property type="entry name" value="PKS_KR"/>
    <property type="match status" value="1"/>
</dbReference>
<dbReference type="PRINTS" id="PR00081">
    <property type="entry name" value="GDHRDH"/>
</dbReference>